<evidence type="ECO:0000256" key="5">
    <source>
        <dbReference type="ARBA" id="ARBA00022692"/>
    </source>
</evidence>
<gene>
    <name evidence="11" type="ORF">BKG89_04410</name>
</gene>
<keyword evidence="2 9" id="KW-0813">Transport</keyword>
<evidence type="ECO:0000313" key="11">
    <source>
        <dbReference type="EMBL" id="OOF70238.1"/>
    </source>
</evidence>
<evidence type="ECO:0000256" key="8">
    <source>
        <dbReference type="ARBA" id="ARBA00024202"/>
    </source>
</evidence>
<dbReference type="SUPFAM" id="SSF161098">
    <property type="entry name" value="MetI-like"/>
    <property type="match status" value="1"/>
</dbReference>
<dbReference type="InterPro" id="IPR000515">
    <property type="entry name" value="MetI-like"/>
</dbReference>
<dbReference type="Pfam" id="PF12911">
    <property type="entry name" value="OppC_N"/>
    <property type="match status" value="1"/>
</dbReference>
<reference evidence="11 12" key="1">
    <citation type="submission" date="2016-10" db="EMBL/GenBank/DDBJ databases">
        <title>Rodentibacter gen. nov. and new species.</title>
        <authorList>
            <person name="Christensen H."/>
        </authorList>
    </citation>
    <scope>NUCLEOTIDE SEQUENCE [LARGE SCALE GENOMIC DNA]</scope>
    <source>
        <strain evidence="11 12">1998236014</strain>
    </source>
</reference>
<keyword evidence="6 9" id="KW-1133">Transmembrane helix</keyword>
<dbReference type="EMBL" id="MLAA01000014">
    <property type="protein sequence ID" value="OOF70238.1"/>
    <property type="molecule type" value="Genomic_DNA"/>
</dbReference>
<dbReference type="PANTHER" id="PTHR43386">
    <property type="entry name" value="OLIGOPEPTIDE TRANSPORT SYSTEM PERMEASE PROTEIN APPC"/>
    <property type="match status" value="1"/>
</dbReference>
<evidence type="ECO:0000256" key="4">
    <source>
        <dbReference type="ARBA" id="ARBA00022519"/>
    </source>
</evidence>
<dbReference type="InterPro" id="IPR035906">
    <property type="entry name" value="MetI-like_sf"/>
</dbReference>
<feature type="transmembrane region" description="Helical" evidence="9">
    <location>
        <begin position="27"/>
        <end position="49"/>
    </location>
</feature>
<feature type="transmembrane region" description="Helical" evidence="9">
    <location>
        <begin position="260"/>
        <end position="283"/>
    </location>
</feature>
<evidence type="ECO:0000256" key="1">
    <source>
        <dbReference type="ARBA" id="ARBA00004429"/>
    </source>
</evidence>
<feature type="transmembrane region" description="Helical" evidence="9">
    <location>
        <begin position="158"/>
        <end position="177"/>
    </location>
</feature>
<evidence type="ECO:0000259" key="10">
    <source>
        <dbReference type="PROSITE" id="PS50928"/>
    </source>
</evidence>
<keyword evidence="5 9" id="KW-0812">Transmembrane</keyword>
<keyword evidence="7 9" id="KW-0472">Membrane</keyword>
<dbReference type="Gene3D" id="1.10.3720.10">
    <property type="entry name" value="MetI-like"/>
    <property type="match status" value="1"/>
</dbReference>
<comment type="subcellular location">
    <subcellularLocation>
        <location evidence="1">Cell inner membrane</location>
        <topology evidence="1">Multi-pass membrane protein</topology>
    </subcellularLocation>
    <subcellularLocation>
        <location evidence="9">Cell membrane</location>
        <topology evidence="9">Multi-pass membrane protein</topology>
    </subcellularLocation>
</comment>
<evidence type="ECO:0000256" key="6">
    <source>
        <dbReference type="ARBA" id="ARBA00022989"/>
    </source>
</evidence>
<dbReference type="PROSITE" id="PS50928">
    <property type="entry name" value="ABC_TM1"/>
    <property type="match status" value="1"/>
</dbReference>
<keyword evidence="3" id="KW-1003">Cell membrane</keyword>
<keyword evidence="4" id="KW-0997">Cell inner membrane</keyword>
<feature type="transmembrane region" description="Helical" evidence="9">
    <location>
        <begin position="98"/>
        <end position="121"/>
    </location>
</feature>
<proteinExistence type="inferred from homology"/>
<name>A0ABX3KXS4_9PAST</name>
<evidence type="ECO:0000256" key="2">
    <source>
        <dbReference type="ARBA" id="ARBA00022448"/>
    </source>
</evidence>
<protein>
    <submittedName>
        <fullName evidence="11">Peptide ABC transporter permease</fullName>
    </submittedName>
</protein>
<dbReference type="Proteomes" id="UP000188820">
    <property type="component" value="Unassembled WGS sequence"/>
</dbReference>
<keyword evidence="12" id="KW-1185">Reference proteome</keyword>
<dbReference type="CDD" id="cd06261">
    <property type="entry name" value="TM_PBP2"/>
    <property type="match status" value="1"/>
</dbReference>
<comment type="caution">
    <text evidence="11">The sequence shown here is derived from an EMBL/GenBank/DDBJ whole genome shotgun (WGS) entry which is preliminary data.</text>
</comment>
<evidence type="ECO:0000256" key="7">
    <source>
        <dbReference type="ARBA" id="ARBA00023136"/>
    </source>
</evidence>
<sequence>MLDREPEEFRKTTSLRQIWQLFGQNRIALFSFYLFSLFILTALFAPLIAPYSGDMQFIGKELMPPSWVESGEIAYFLGTDDLGRDILSRLLIGARYTLGASLLVALCAAIIGGALGIWAGISSGLKARFLGHTFDTFMSIPILLLAIIISTLMEPSLLNAMFATLLALLPYFVHSIYRAIQQELQKDYVLMLRLDGVSNRILLKDTILPNITVTYIREISWAFIVAMLDISALSFISLGAQQPMPEWGAMIKGSLELIYLAPWAVWLPGVAIIIVILVSIIFINGLCKAINQYYE</sequence>
<dbReference type="InterPro" id="IPR050366">
    <property type="entry name" value="BP-dependent_transpt_permease"/>
</dbReference>
<feature type="transmembrane region" description="Helical" evidence="9">
    <location>
        <begin position="133"/>
        <end position="152"/>
    </location>
</feature>
<dbReference type="InterPro" id="IPR025966">
    <property type="entry name" value="OppC_N"/>
</dbReference>
<dbReference type="Pfam" id="PF00528">
    <property type="entry name" value="BPD_transp_1"/>
    <property type="match status" value="1"/>
</dbReference>
<feature type="transmembrane region" description="Helical" evidence="9">
    <location>
        <begin position="219"/>
        <end position="240"/>
    </location>
</feature>
<comment type="similarity">
    <text evidence="8">Belongs to the binding-protein-dependent transport system permease family. OppBC subfamily.</text>
</comment>
<accession>A0ABX3KXS4</accession>
<feature type="domain" description="ABC transmembrane type-1" evidence="10">
    <location>
        <begin position="98"/>
        <end position="284"/>
    </location>
</feature>
<evidence type="ECO:0000256" key="3">
    <source>
        <dbReference type="ARBA" id="ARBA00022475"/>
    </source>
</evidence>
<evidence type="ECO:0000256" key="9">
    <source>
        <dbReference type="RuleBase" id="RU363032"/>
    </source>
</evidence>
<dbReference type="RefSeq" id="WP_077462976.1">
    <property type="nucleotide sequence ID" value="NZ_MLAA01000014.1"/>
</dbReference>
<evidence type="ECO:0000313" key="12">
    <source>
        <dbReference type="Proteomes" id="UP000188820"/>
    </source>
</evidence>
<dbReference type="PANTHER" id="PTHR43386:SF5">
    <property type="entry name" value="PUTRESCINE EXPORT SYSTEM PERMEASE PROTEIN SAPC"/>
    <property type="match status" value="1"/>
</dbReference>
<organism evidence="11 12">
    <name type="scientific">Rodentibacter caecimuris</name>
    <dbReference type="NCBI Taxonomy" id="1796644"/>
    <lineage>
        <taxon>Bacteria</taxon>
        <taxon>Pseudomonadati</taxon>
        <taxon>Pseudomonadota</taxon>
        <taxon>Gammaproteobacteria</taxon>
        <taxon>Pasteurellales</taxon>
        <taxon>Pasteurellaceae</taxon>
        <taxon>Rodentibacter</taxon>
    </lineage>
</organism>